<dbReference type="AlphaFoldDB" id="A0A939D8T7"/>
<keyword evidence="1" id="KW-1133">Transmembrane helix</keyword>
<keyword evidence="1" id="KW-0472">Membrane</keyword>
<dbReference type="RefSeq" id="WP_206582063.1">
    <property type="nucleotide sequence ID" value="NZ_JAFJZZ010000002.1"/>
</dbReference>
<comment type="caution">
    <text evidence="2">The sequence shown here is derived from an EMBL/GenBank/DDBJ whole genome shotgun (WGS) entry which is preliminary data.</text>
</comment>
<gene>
    <name evidence="2" type="ORF">JYB65_07665</name>
</gene>
<protein>
    <submittedName>
        <fullName evidence="2">Uncharacterized protein</fullName>
    </submittedName>
</protein>
<keyword evidence="3" id="KW-1185">Reference proteome</keyword>
<organism evidence="2 3">
    <name type="scientific">Clostridium aminobutyricum</name>
    <dbReference type="NCBI Taxonomy" id="33953"/>
    <lineage>
        <taxon>Bacteria</taxon>
        <taxon>Bacillati</taxon>
        <taxon>Bacillota</taxon>
        <taxon>Clostridia</taxon>
        <taxon>Eubacteriales</taxon>
        <taxon>Clostridiaceae</taxon>
        <taxon>Clostridium</taxon>
    </lineage>
</organism>
<dbReference type="EMBL" id="JAFJZZ010000002">
    <property type="protein sequence ID" value="MBN7773235.1"/>
    <property type="molecule type" value="Genomic_DNA"/>
</dbReference>
<accession>A0A939D8T7</accession>
<sequence length="77" mass="8455">MNDITKSCTGFFILLLVLGSVCILKGYDIGMYFLMNSENGWDINRQILSGAAWITFGGVLSLLSGYGLIKIILKYIG</sequence>
<keyword evidence="1" id="KW-0812">Transmembrane</keyword>
<evidence type="ECO:0000256" key="1">
    <source>
        <dbReference type="SAM" id="Phobius"/>
    </source>
</evidence>
<feature type="transmembrane region" description="Helical" evidence="1">
    <location>
        <begin position="50"/>
        <end position="73"/>
    </location>
</feature>
<evidence type="ECO:0000313" key="3">
    <source>
        <dbReference type="Proteomes" id="UP000664545"/>
    </source>
</evidence>
<name>A0A939D8T7_CLOAM</name>
<evidence type="ECO:0000313" key="2">
    <source>
        <dbReference type="EMBL" id="MBN7773235.1"/>
    </source>
</evidence>
<proteinExistence type="predicted"/>
<dbReference type="Proteomes" id="UP000664545">
    <property type="component" value="Unassembled WGS sequence"/>
</dbReference>
<reference evidence="2" key="1">
    <citation type="submission" date="2021-02" db="EMBL/GenBank/DDBJ databases">
        <title>Abyssanaerobacter marinus gen.nov., sp., nov, anaerobic bacterium isolated from the Onnuri vent field of Indian Ocean and suggestion of Mogibacteriaceae fam. nov., and proposal of reclassification of ambiguous this family's genus member.</title>
        <authorList>
            <person name="Kim Y.J."/>
            <person name="Yang J.-A."/>
        </authorList>
    </citation>
    <scope>NUCLEOTIDE SEQUENCE</scope>
    <source>
        <strain evidence="2">DSM 2634</strain>
    </source>
</reference>